<dbReference type="PROSITE" id="PS50110">
    <property type="entry name" value="RESPONSE_REGULATORY"/>
    <property type="match status" value="1"/>
</dbReference>
<proteinExistence type="predicted"/>
<dbReference type="Gene3D" id="3.40.50.2300">
    <property type="match status" value="1"/>
</dbReference>
<evidence type="ECO:0000259" key="5">
    <source>
        <dbReference type="PROSITE" id="PS50110"/>
    </source>
</evidence>
<dbReference type="SUPFAM" id="SSF52172">
    <property type="entry name" value="CheY-like"/>
    <property type="match status" value="1"/>
</dbReference>
<gene>
    <name evidence="6" type="ORF">SAMN05443529_10475</name>
</gene>
<dbReference type="Pfam" id="PF00072">
    <property type="entry name" value="Response_reg"/>
    <property type="match status" value="1"/>
</dbReference>
<accession>A0A1G7VE59</accession>
<dbReference type="SMART" id="SM00448">
    <property type="entry name" value="REC"/>
    <property type="match status" value="1"/>
</dbReference>
<feature type="domain" description="Response regulatory" evidence="5">
    <location>
        <begin position="7"/>
        <end position="122"/>
    </location>
</feature>
<dbReference type="Proteomes" id="UP000198656">
    <property type="component" value="Unassembled WGS sequence"/>
</dbReference>
<feature type="modified residue" description="4-aspartylphosphate" evidence="4">
    <location>
        <position position="56"/>
    </location>
</feature>
<protein>
    <recommendedName>
        <fullName evidence="1">Stage 0 sporulation protein A homolog</fullName>
    </recommendedName>
</protein>
<evidence type="ECO:0000313" key="6">
    <source>
        <dbReference type="EMBL" id="SDG57230.1"/>
    </source>
</evidence>
<dbReference type="PANTHER" id="PTHR44591">
    <property type="entry name" value="STRESS RESPONSE REGULATOR PROTEIN 1"/>
    <property type="match status" value="1"/>
</dbReference>
<organism evidence="6 7">
    <name type="scientific">Desulfosporosinus hippei DSM 8344</name>
    <dbReference type="NCBI Taxonomy" id="1121419"/>
    <lineage>
        <taxon>Bacteria</taxon>
        <taxon>Bacillati</taxon>
        <taxon>Bacillota</taxon>
        <taxon>Clostridia</taxon>
        <taxon>Eubacteriales</taxon>
        <taxon>Desulfitobacteriaceae</taxon>
        <taxon>Desulfosporosinus</taxon>
    </lineage>
</organism>
<dbReference type="AlphaFoldDB" id="A0A1G7VE59"/>
<evidence type="ECO:0000313" key="7">
    <source>
        <dbReference type="Proteomes" id="UP000198656"/>
    </source>
</evidence>
<sequence length="133" mass="14991">MLRNNRYILVVDDNCGIRRLLCEFLTQEGYYVKEASDGLTALGLVMEEKPNLVLLDLRMPGLGGLQTADRLRDLVPETIVVIMSAYFDAQDLQKAVKEGKIKHFVIKPFELTELGVLIKDLLNNVNINQSIIS</sequence>
<comment type="function">
    <text evidence="3">May play the central regulatory role in sporulation. It may be an element of the effector pathway responsible for the activation of sporulation genes in response to nutritional stress. Spo0A may act in concert with spo0H (a sigma factor) to control the expression of some genes that are critical to the sporulation process.</text>
</comment>
<evidence type="ECO:0000256" key="4">
    <source>
        <dbReference type="PROSITE-ProRule" id="PRU00169"/>
    </source>
</evidence>
<dbReference type="GO" id="GO:0000160">
    <property type="term" value="P:phosphorelay signal transduction system"/>
    <property type="evidence" value="ECO:0007669"/>
    <property type="project" value="InterPro"/>
</dbReference>
<dbReference type="EMBL" id="FNCP01000004">
    <property type="protein sequence ID" value="SDG57230.1"/>
    <property type="molecule type" value="Genomic_DNA"/>
</dbReference>
<evidence type="ECO:0000256" key="3">
    <source>
        <dbReference type="ARBA" id="ARBA00024867"/>
    </source>
</evidence>
<evidence type="ECO:0000256" key="2">
    <source>
        <dbReference type="ARBA" id="ARBA00022553"/>
    </source>
</evidence>
<dbReference type="InterPro" id="IPR001789">
    <property type="entry name" value="Sig_transdc_resp-reg_receiver"/>
</dbReference>
<dbReference type="STRING" id="1121419.SAMN05443529_10475"/>
<evidence type="ECO:0000256" key="1">
    <source>
        <dbReference type="ARBA" id="ARBA00018672"/>
    </source>
</evidence>
<dbReference type="OrthoDB" id="9808843at2"/>
<name>A0A1G7VE59_9FIRM</name>
<reference evidence="7" key="1">
    <citation type="submission" date="2016-10" db="EMBL/GenBank/DDBJ databases">
        <authorList>
            <person name="Varghese N."/>
            <person name="Submissions S."/>
        </authorList>
    </citation>
    <scope>NUCLEOTIDE SEQUENCE [LARGE SCALE GENOMIC DNA]</scope>
    <source>
        <strain evidence="7">DSM 8344</strain>
    </source>
</reference>
<dbReference type="InterPro" id="IPR050595">
    <property type="entry name" value="Bact_response_regulator"/>
</dbReference>
<dbReference type="InterPro" id="IPR011006">
    <property type="entry name" value="CheY-like_superfamily"/>
</dbReference>
<keyword evidence="2 4" id="KW-0597">Phosphoprotein</keyword>
<dbReference type="PANTHER" id="PTHR44591:SF3">
    <property type="entry name" value="RESPONSE REGULATORY DOMAIN-CONTAINING PROTEIN"/>
    <property type="match status" value="1"/>
</dbReference>
<keyword evidence="7" id="KW-1185">Reference proteome</keyword>